<keyword evidence="2 6" id="KW-0489">Methyltransferase</keyword>
<dbReference type="InterPro" id="IPR010675">
    <property type="entry name" value="Bin3_C"/>
</dbReference>
<evidence type="ECO:0000256" key="4">
    <source>
        <dbReference type="ARBA" id="ARBA00022691"/>
    </source>
</evidence>
<dbReference type="Proteomes" id="UP001310594">
    <property type="component" value="Unassembled WGS sequence"/>
</dbReference>
<evidence type="ECO:0000256" key="1">
    <source>
        <dbReference type="ARBA" id="ARBA00008361"/>
    </source>
</evidence>
<sequence>MSATDQNEAVTAPATVEVEAKAPALTSNQLNKLRHEAHRHGNYTSYYTFRSQNVPDPRLTQLQSFVQGRRTLDLGCNVGKLSLELATHFAASQVVGVDLDAGLIAAAHEAKRVALSEGQKVENVTFEEFDFANTWPFQGTAAGRWDVVMLLSVVKWLHLNNSDAVLMELFKRLFEIVAPGGYLVLEPQDWPNYKRAVNKCPSLKDNFKKLELRPPFTKTLLNGGWEEVDGWERDEFGFERSVRIWKRPANGEQ</sequence>
<reference evidence="8" key="1">
    <citation type="submission" date="2023-08" db="EMBL/GenBank/DDBJ databases">
        <title>Black Yeasts Isolated from many extreme environments.</title>
        <authorList>
            <person name="Coleine C."/>
            <person name="Stajich J.E."/>
            <person name="Selbmann L."/>
        </authorList>
    </citation>
    <scope>NUCLEOTIDE SEQUENCE</scope>
    <source>
        <strain evidence="8">CCFEE 5810</strain>
    </source>
</reference>
<accession>A0AAN7WA38</accession>
<dbReference type="InterPro" id="IPR024160">
    <property type="entry name" value="BIN3_SAM-bd_dom"/>
</dbReference>
<feature type="domain" description="Bin3-type SAM" evidence="7">
    <location>
        <begin position="54"/>
        <end position="253"/>
    </location>
</feature>
<dbReference type="CDD" id="cd02440">
    <property type="entry name" value="AdoMet_MTases"/>
    <property type="match status" value="1"/>
</dbReference>
<dbReference type="EC" id="2.1.1.-" evidence="6"/>
<dbReference type="GO" id="GO:0032259">
    <property type="term" value="P:methylation"/>
    <property type="evidence" value="ECO:0007669"/>
    <property type="project" value="UniProtKB-KW"/>
</dbReference>
<proteinExistence type="inferred from homology"/>
<evidence type="ECO:0000256" key="6">
    <source>
        <dbReference type="RuleBase" id="RU367087"/>
    </source>
</evidence>
<dbReference type="PROSITE" id="PS51515">
    <property type="entry name" value="BIN3_SAM"/>
    <property type="match status" value="1"/>
</dbReference>
<dbReference type="Gene3D" id="3.40.50.150">
    <property type="entry name" value="Vaccinia Virus protein VP39"/>
    <property type="match status" value="1"/>
</dbReference>
<name>A0AAN7WA38_9PEZI</name>
<dbReference type="InterPro" id="IPR029063">
    <property type="entry name" value="SAM-dependent_MTases_sf"/>
</dbReference>
<keyword evidence="4 5" id="KW-0949">S-adenosyl-L-methionine</keyword>
<dbReference type="EMBL" id="JAVRQU010000003">
    <property type="protein sequence ID" value="KAK5704839.1"/>
    <property type="molecule type" value="Genomic_DNA"/>
</dbReference>
<protein>
    <recommendedName>
        <fullName evidence="6">RNA methyltransferase</fullName>
        <ecNumber evidence="6">2.1.1.-</ecNumber>
    </recommendedName>
</protein>
<evidence type="ECO:0000313" key="9">
    <source>
        <dbReference type="Proteomes" id="UP001310594"/>
    </source>
</evidence>
<dbReference type="InterPro" id="IPR039772">
    <property type="entry name" value="Bin3-like"/>
</dbReference>
<comment type="similarity">
    <text evidence="1 6">Belongs to the methyltransferase superfamily.</text>
</comment>
<dbReference type="GO" id="GO:0008173">
    <property type="term" value="F:RNA methyltransferase activity"/>
    <property type="evidence" value="ECO:0007669"/>
    <property type="project" value="UniProtKB-UniRule"/>
</dbReference>
<evidence type="ECO:0000256" key="5">
    <source>
        <dbReference type="PROSITE-ProRule" id="PRU00848"/>
    </source>
</evidence>
<dbReference type="Pfam" id="PF06859">
    <property type="entry name" value="Bin3"/>
    <property type="match status" value="1"/>
</dbReference>
<dbReference type="PANTHER" id="PTHR12315">
    <property type="entry name" value="BICOID-INTERACTING PROTEIN RELATED"/>
    <property type="match status" value="1"/>
</dbReference>
<organism evidence="8 9">
    <name type="scientific">Elasticomyces elasticus</name>
    <dbReference type="NCBI Taxonomy" id="574655"/>
    <lineage>
        <taxon>Eukaryota</taxon>
        <taxon>Fungi</taxon>
        <taxon>Dikarya</taxon>
        <taxon>Ascomycota</taxon>
        <taxon>Pezizomycotina</taxon>
        <taxon>Dothideomycetes</taxon>
        <taxon>Dothideomycetidae</taxon>
        <taxon>Mycosphaerellales</taxon>
        <taxon>Teratosphaeriaceae</taxon>
        <taxon>Elasticomyces</taxon>
    </lineage>
</organism>
<keyword evidence="3 6" id="KW-0808">Transferase</keyword>
<evidence type="ECO:0000313" key="8">
    <source>
        <dbReference type="EMBL" id="KAK5704839.1"/>
    </source>
</evidence>
<dbReference type="SUPFAM" id="SSF53335">
    <property type="entry name" value="S-adenosyl-L-methionine-dependent methyltransferases"/>
    <property type="match status" value="1"/>
</dbReference>
<evidence type="ECO:0000256" key="3">
    <source>
        <dbReference type="ARBA" id="ARBA00022679"/>
    </source>
</evidence>
<dbReference type="PANTHER" id="PTHR12315:SF0">
    <property type="entry name" value="7SK SNRNA METHYLPHOSPHATE CAPPING ENZYME"/>
    <property type="match status" value="1"/>
</dbReference>
<comment type="caution">
    <text evidence="8">The sequence shown here is derived from an EMBL/GenBank/DDBJ whole genome shotgun (WGS) entry which is preliminary data.</text>
</comment>
<dbReference type="GO" id="GO:0040031">
    <property type="term" value="P:snRNA modification"/>
    <property type="evidence" value="ECO:0007669"/>
    <property type="project" value="TreeGrafter"/>
</dbReference>
<dbReference type="AlphaFoldDB" id="A0AAN7WA38"/>
<evidence type="ECO:0000256" key="2">
    <source>
        <dbReference type="ARBA" id="ARBA00022603"/>
    </source>
</evidence>
<dbReference type="GO" id="GO:0017069">
    <property type="term" value="F:snRNA binding"/>
    <property type="evidence" value="ECO:0007669"/>
    <property type="project" value="TreeGrafter"/>
</dbReference>
<gene>
    <name evidence="8" type="ORF">LTR97_001948</name>
</gene>
<evidence type="ECO:0000259" key="7">
    <source>
        <dbReference type="PROSITE" id="PS51515"/>
    </source>
</evidence>
<dbReference type="GO" id="GO:0008171">
    <property type="term" value="F:O-methyltransferase activity"/>
    <property type="evidence" value="ECO:0007669"/>
    <property type="project" value="UniProtKB-UniRule"/>
</dbReference>